<evidence type="ECO:0008006" key="5">
    <source>
        <dbReference type="Google" id="ProtNLM"/>
    </source>
</evidence>
<dbReference type="Proteomes" id="UP000229730">
    <property type="component" value="Unassembled WGS sequence"/>
</dbReference>
<dbReference type="EMBL" id="PDEM01000008">
    <property type="protein sequence ID" value="PHZ86367.1"/>
    <property type="molecule type" value="Genomic_DNA"/>
</dbReference>
<dbReference type="InterPro" id="IPR029058">
    <property type="entry name" value="AB_hydrolase_fold"/>
</dbReference>
<organism evidence="3 4">
    <name type="scientific">Paremcibacter congregatus</name>
    <dbReference type="NCBI Taxonomy" id="2043170"/>
    <lineage>
        <taxon>Bacteria</taxon>
        <taxon>Pseudomonadati</taxon>
        <taxon>Pseudomonadota</taxon>
        <taxon>Alphaproteobacteria</taxon>
        <taxon>Emcibacterales</taxon>
        <taxon>Emcibacteraceae</taxon>
        <taxon>Paremcibacter</taxon>
    </lineage>
</organism>
<evidence type="ECO:0000259" key="1">
    <source>
        <dbReference type="Pfam" id="PF00326"/>
    </source>
</evidence>
<dbReference type="InterPro" id="IPR050278">
    <property type="entry name" value="Serine_Prot_S9B/DPPIV"/>
</dbReference>
<dbReference type="Pfam" id="PF00930">
    <property type="entry name" value="DPPIV_N"/>
    <property type="match status" value="1"/>
</dbReference>
<evidence type="ECO:0000313" key="4">
    <source>
        <dbReference type="Proteomes" id="UP000229730"/>
    </source>
</evidence>
<dbReference type="Pfam" id="PF00326">
    <property type="entry name" value="Peptidase_S9"/>
    <property type="match status" value="1"/>
</dbReference>
<dbReference type="Gene3D" id="2.140.10.30">
    <property type="entry name" value="Dipeptidylpeptidase IV, N-terminal domain"/>
    <property type="match status" value="1"/>
</dbReference>
<dbReference type="PANTHER" id="PTHR11731">
    <property type="entry name" value="PROTEASE FAMILY S9B,C DIPEPTIDYL-PEPTIDASE IV-RELATED"/>
    <property type="match status" value="1"/>
</dbReference>
<dbReference type="OrthoDB" id="9758793at2"/>
<name>A0A2G4YVL8_9PROT</name>
<dbReference type="SUPFAM" id="SSF53474">
    <property type="entry name" value="alpha/beta-Hydrolases"/>
    <property type="match status" value="1"/>
</dbReference>
<dbReference type="Gene3D" id="3.40.50.1820">
    <property type="entry name" value="alpha/beta hydrolase"/>
    <property type="match status" value="1"/>
</dbReference>
<feature type="domain" description="Dipeptidylpeptidase IV N-terminal" evidence="2">
    <location>
        <begin position="186"/>
        <end position="480"/>
    </location>
</feature>
<dbReference type="AlphaFoldDB" id="A0A2G4YVL8"/>
<reference evidence="3 4" key="1">
    <citation type="submission" date="2017-10" db="EMBL/GenBank/DDBJ databases">
        <title>Frigbacter circumglobatus gen. nov. sp. nov., isolated from sediment cultured in situ.</title>
        <authorList>
            <person name="Zhao Z."/>
        </authorList>
    </citation>
    <scope>NUCLEOTIDE SEQUENCE [LARGE SCALE GENOMIC DNA]</scope>
    <source>
        <strain evidence="3 4">ZYL</strain>
    </source>
</reference>
<keyword evidence="4" id="KW-1185">Reference proteome</keyword>
<comment type="caution">
    <text evidence="3">The sequence shown here is derived from an EMBL/GenBank/DDBJ whole genome shotgun (WGS) entry which is preliminary data.</text>
</comment>
<dbReference type="InterPro" id="IPR001375">
    <property type="entry name" value="Peptidase_S9_cat"/>
</dbReference>
<dbReference type="GO" id="GO:0008239">
    <property type="term" value="F:dipeptidyl-peptidase activity"/>
    <property type="evidence" value="ECO:0007669"/>
    <property type="project" value="TreeGrafter"/>
</dbReference>
<sequence length="813" mass="92873">MGNDKIIRKNKNANQKDTKMTKNNFLKGFSASPEEIIARYSRSKALYQEGDNLMWNTMRSVKRPLNLARNTTVLPVWIKESECFWYERAFKEGREYRLVDAKKSRNECAFDHNLLALELKIASGEIVNAHNLPISEVKISMNPLIVGFAAFDKRWTFKGGKVKELINGFDEVKESVFGVLPSNSITSPDGQKSVFTRDYNLWVRDVKSGIERQLTQDGEEFYDYAASGSSWGYSLILDLQVRWSPDSKRLFTVQKDRREVKDLSIMQYVPKDGSIRPKVDRYRIAFPGDKHVEEYRILAIDVESCQAQEAEYRRVPTTRNSAGFFQVDLGWWGKDSRKAYFIDVDRYYKFARLVEFDTSTGNTRILFEEQSDTRVSLFLNGDALPNFLPLPETNELIWYSERSGWAHFYLYDLTNGELKSTVTSGEWVARDLVRFDETRREIFITTSGRVKGRDPYYRDLVRINIDSGKITTLVSSNHEYITITPREITGLFSGNMAANGVSPSGDYAVVTRSKSDEAPVSLLIDRNGNNIMEVEKADLTGLPKNWRWPEAVKMTAADGKTDIYGVIYRPRNFDPRKSYPVIDHGFNVADMPFAPKGSFTNAIGFGSFYYDPFALAELGFIVVQIDGRGTPYRSKAFMDETYGWANSSNMLSDHVAGIKELGKRYPYMDIDRVGITTATGGAGGILGLLEHPDFYKVGVQDTLPDSRMWGSTMWGDMYEGRTPTPNQHPEEMVEKLKGKLLIMHNMLDMATPVAATFRLVHALQLAGKDFDLIVEPKPNNFRGLSPYQIRRAWDHMVRYLQGNEPPYEYKLDK</sequence>
<protein>
    <recommendedName>
        <fullName evidence="5">S9 family peptidase</fullName>
    </recommendedName>
</protein>
<dbReference type="InterPro" id="IPR002469">
    <property type="entry name" value="Peptidase_S9B_N"/>
</dbReference>
<dbReference type="PANTHER" id="PTHR11731:SF193">
    <property type="entry name" value="DIPEPTIDYL PEPTIDASE 9"/>
    <property type="match status" value="1"/>
</dbReference>
<dbReference type="SUPFAM" id="SSF82171">
    <property type="entry name" value="DPP6 N-terminal domain-like"/>
    <property type="match status" value="1"/>
</dbReference>
<dbReference type="InParanoid" id="A0A2G4YVL8"/>
<feature type="domain" description="Peptidase S9 prolyl oligopeptidase catalytic" evidence="1">
    <location>
        <begin position="608"/>
        <end position="799"/>
    </location>
</feature>
<proteinExistence type="predicted"/>
<dbReference type="GO" id="GO:0006508">
    <property type="term" value="P:proteolysis"/>
    <property type="evidence" value="ECO:0007669"/>
    <property type="project" value="InterPro"/>
</dbReference>
<accession>A0A2G4YVL8</accession>
<evidence type="ECO:0000313" key="3">
    <source>
        <dbReference type="EMBL" id="PHZ86367.1"/>
    </source>
</evidence>
<gene>
    <name evidence="3" type="ORF">CRD36_02060</name>
</gene>
<evidence type="ECO:0000259" key="2">
    <source>
        <dbReference type="Pfam" id="PF00930"/>
    </source>
</evidence>
<dbReference type="GO" id="GO:0008236">
    <property type="term" value="F:serine-type peptidase activity"/>
    <property type="evidence" value="ECO:0007669"/>
    <property type="project" value="InterPro"/>
</dbReference>